<proteinExistence type="predicted"/>
<dbReference type="NCBIfam" id="TIGR00277">
    <property type="entry name" value="HDIG"/>
    <property type="match status" value="1"/>
</dbReference>
<dbReference type="Gene3D" id="1.10.3210.10">
    <property type="entry name" value="Hypothetical protein af1432"/>
    <property type="match status" value="1"/>
</dbReference>
<dbReference type="CDD" id="cd00077">
    <property type="entry name" value="HDc"/>
    <property type="match status" value="1"/>
</dbReference>
<dbReference type="InterPro" id="IPR006675">
    <property type="entry name" value="HDIG_dom"/>
</dbReference>
<evidence type="ECO:0000256" key="1">
    <source>
        <dbReference type="SAM" id="Phobius"/>
    </source>
</evidence>
<sequence>MSKKNFFSSHLYNPLYFRYCFYFVFSLAVILNSIIIHGGSNFYILYIFSVIFLGIGFYDKPLWFLILLTFIIVTCRFFLITDSTSTFGVFLIHFLTYLIIMLISTGLMKYVQKVEEDNLELTIALANALDSRDHYTLHHSENVAKYSVQIARKLNLPNLSCEIIRKGALLHDIGKIGIPENILTKQDKLTDEEYEIIKNHPILGHNMIKHIVNFHKNGVLDIVLYHHERYDGNGYPMGLKGKQIPLFARIVAIADSFDAMTTKRVYRDELDLEYAINEIRKNKGKQFDPELVEVFLSLFDQNNLISNKEQT</sequence>
<dbReference type="PANTHER" id="PTHR43155">
    <property type="entry name" value="CYCLIC DI-GMP PHOSPHODIESTERASE PA4108-RELATED"/>
    <property type="match status" value="1"/>
</dbReference>
<feature type="domain" description="HD-GYP" evidence="3">
    <location>
        <begin position="114"/>
        <end position="311"/>
    </location>
</feature>
<dbReference type="InterPro" id="IPR037522">
    <property type="entry name" value="HD_GYP_dom"/>
</dbReference>
<reference evidence="4 5" key="1">
    <citation type="submission" date="2018-06" db="EMBL/GenBank/DDBJ databases">
        <title>Genomic Encyclopedia of Archaeal and Bacterial Type Strains, Phase II (KMG-II): from individual species to whole genera.</title>
        <authorList>
            <person name="Goeker M."/>
        </authorList>
    </citation>
    <scope>NUCLEOTIDE SEQUENCE [LARGE SCALE GENOMIC DNA]</scope>
    <source>
        <strain evidence="4 5">KACC 16626</strain>
    </source>
</reference>
<organism evidence="4 5">
    <name type="scientific">Ureibacillus chungkukjangi</name>
    <dbReference type="NCBI Taxonomy" id="1202712"/>
    <lineage>
        <taxon>Bacteria</taxon>
        <taxon>Bacillati</taxon>
        <taxon>Bacillota</taxon>
        <taxon>Bacilli</taxon>
        <taxon>Bacillales</taxon>
        <taxon>Caryophanaceae</taxon>
        <taxon>Ureibacillus</taxon>
    </lineage>
</organism>
<keyword evidence="1" id="KW-0812">Transmembrane</keyword>
<name>A0A318TR33_9BACL</name>
<keyword evidence="5" id="KW-1185">Reference proteome</keyword>
<feature type="domain" description="HD" evidence="2">
    <location>
        <begin position="136"/>
        <end position="260"/>
    </location>
</feature>
<feature type="transmembrane region" description="Helical" evidence="1">
    <location>
        <begin position="16"/>
        <end position="36"/>
    </location>
</feature>
<feature type="transmembrane region" description="Helical" evidence="1">
    <location>
        <begin position="87"/>
        <end position="108"/>
    </location>
</feature>
<evidence type="ECO:0000313" key="4">
    <source>
        <dbReference type="EMBL" id="PYF07281.1"/>
    </source>
</evidence>
<dbReference type="RefSeq" id="WP_107933273.1">
    <property type="nucleotide sequence ID" value="NZ_PYWJ01000005.1"/>
</dbReference>
<dbReference type="InterPro" id="IPR006674">
    <property type="entry name" value="HD_domain"/>
</dbReference>
<gene>
    <name evidence="4" type="ORF">BJ095_10571</name>
</gene>
<comment type="caution">
    <text evidence="4">The sequence shown here is derived from an EMBL/GenBank/DDBJ whole genome shotgun (WGS) entry which is preliminary data.</text>
</comment>
<dbReference type="Pfam" id="PF13487">
    <property type="entry name" value="HD_5"/>
    <property type="match status" value="1"/>
</dbReference>
<dbReference type="AlphaFoldDB" id="A0A318TR33"/>
<feature type="transmembrane region" description="Helical" evidence="1">
    <location>
        <begin position="42"/>
        <end position="58"/>
    </location>
</feature>
<protein>
    <submittedName>
        <fullName evidence="4">Putative nucleotidyltransferase with HDIG domain</fullName>
    </submittedName>
</protein>
<keyword evidence="4" id="KW-0808">Transferase</keyword>
<accession>A0A318TR33</accession>
<dbReference type="OrthoDB" id="9759601at2"/>
<dbReference type="PROSITE" id="PS51832">
    <property type="entry name" value="HD_GYP"/>
    <property type="match status" value="1"/>
</dbReference>
<dbReference type="SUPFAM" id="SSF109604">
    <property type="entry name" value="HD-domain/PDEase-like"/>
    <property type="match status" value="1"/>
</dbReference>
<dbReference type="SMART" id="SM00471">
    <property type="entry name" value="HDc"/>
    <property type="match status" value="1"/>
</dbReference>
<dbReference type="InterPro" id="IPR003607">
    <property type="entry name" value="HD/PDEase_dom"/>
</dbReference>
<evidence type="ECO:0000313" key="5">
    <source>
        <dbReference type="Proteomes" id="UP000247416"/>
    </source>
</evidence>
<dbReference type="GO" id="GO:0016740">
    <property type="term" value="F:transferase activity"/>
    <property type="evidence" value="ECO:0007669"/>
    <property type="project" value="UniProtKB-KW"/>
</dbReference>
<evidence type="ECO:0000259" key="2">
    <source>
        <dbReference type="PROSITE" id="PS51831"/>
    </source>
</evidence>
<dbReference type="PROSITE" id="PS51831">
    <property type="entry name" value="HD"/>
    <property type="match status" value="1"/>
</dbReference>
<dbReference type="EMBL" id="QJTJ01000005">
    <property type="protein sequence ID" value="PYF07281.1"/>
    <property type="molecule type" value="Genomic_DNA"/>
</dbReference>
<keyword evidence="1" id="KW-1133">Transmembrane helix</keyword>
<evidence type="ECO:0000259" key="3">
    <source>
        <dbReference type="PROSITE" id="PS51832"/>
    </source>
</evidence>
<keyword evidence="1" id="KW-0472">Membrane</keyword>
<dbReference type="Proteomes" id="UP000247416">
    <property type="component" value="Unassembled WGS sequence"/>
</dbReference>
<feature type="transmembrane region" description="Helical" evidence="1">
    <location>
        <begin position="63"/>
        <end position="81"/>
    </location>
</feature>